<evidence type="ECO:0000256" key="1">
    <source>
        <dbReference type="SAM" id="MobiDB-lite"/>
    </source>
</evidence>
<name>A0A9P7A4I7_9AGAM</name>
<evidence type="ECO:0000313" key="4">
    <source>
        <dbReference type="Proteomes" id="UP000714275"/>
    </source>
</evidence>
<dbReference type="Proteomes" id="UP000714275">
    <property type="component" value="Unassembled WGS sequence"/>
</dbReference>
<reference evidence="3" key="1">
    <citation type="journal article" date="2020" name="New Phytol.">
        <title>Comparative genomics reveals dynamic genome evolution in host specialist ectomycorrhizal fungi.</title>
        <authorList>
            <person name="Lofgren L.A."/>
            <person name="Nguyen N.H."/>
            <person name="Vilgalys R."/>
            <person name="Ruytinx J."/>
            <person name="Liao H.L."/>
            <person name="Branco S."/>
            <person name="Kuo A."/>
            <person name="LaButti K."/>
            <person name="Lipzen A."/>
            <person name="Andreopoulos W."/>
            <person name="Pangilinan J."/>
            <person name="Riley R."/>
            <person name="Hundley H."/>
            <person name="Na H."/>
            <person name="Barry K."/>
            <person name="Grigoriev I.V."/>
            <person name="Stajich J.E."/>
            <person name="Kennedy P.G."/>
        </authorList>
    </citation>
    <scope>NUCLEOTIDE SEQUENCE</scope>
    <source>
        <strain evidence="3">DOB743</strain>
    </source>
</reference>
<feature type="transmembrane region" description="Helical" evidence="2">
    <location>
        <begin position="476"/>
        <end position="498"/>
    </location>
</feature>
<proteinExistence type="predicted"/>
<feature type="transmembrane region" description="Helical" evidence="2">
    <location>
        <begin position="83"/>
        <end position="109"/>
    </location>
</feature>
<dbReference type="OrthoDB" id="3248909at2759"/>
<sequence>MSGSATPTSDTISPRSQRFRDSVHNIPTPGTEVHRPKRYEPIVLNIYIVGSIALLMICLGIALEIALRLSDRSSGFSVPQKNVITFVSTQFLTSFIPTLLVVPLVYFWAVADWMLRWYQPYVTLSEGNAPAARSILLDYSPNHVILFPQASALANQCINTHCLFCRFHAAASRIPISGTTAATATNMRSIGLSPTITQLTSFLASAGYADAAVYNNLQDPPFVHGAWSASPFTAPAGSILNGTLAVNTTAIQTHVNCIKPISFTTTNLTSSDFVLSATFSPSCNASLGLNPNDGPDQFSVTAASTCAPSYQDQNFQPVIFWYYHLSDNGDALGTAVFCQPSIAIFEVTTTMDLNDGSMGDCTIVEPFEYTNNVTGNPLNGEAFNGVMFDASNNSYIIARALAINSGIPGAIYRFASQQPNGPQSVFDDPYGFVNATKKIYTQHLSIAAQTIYFLPDNKTISAQLTSDISRLFIETLPAHLLSLLFICIGIASLIVHILHKRSRRNLWLTSPPGSIAAIVSLTSRSGFGDLLLPYDNVSRMKSNLTGLTFRLDKRTGAIVAEEDFDAVNASDNTALLGGKGGCGMTVGVDNLSPLSSTSFKDKVEPESP</sequence>
<keyword evidence="2" id="KW-0472">Membrane</keyword>
<dbReference type="EMBL" id="JABBWD010000004">
    <property type="protein sequence ID" value="KAG1782212.1"/>
    <property type="molecule type" value="Genomic_DNA"/>
</dbReference>
<keyword evidence="2" id="KW-0812">Transmembrane</keyword>
<evidence type="ECO:0000256" key="2">
    <source>
        <dbReference type="SAM" id="Phobius"/>
    </source>
</evidence>
<dbReference type="Pfam" id="PF11915">
    <property type="entry name" value="DUF3433"/>
    <property type="match status" value="1"/>
</dbReference>
<dbReference type="PANTHER" id="PTHR37544:SF3">
    <property type="entry name" value="SPRAY"/>
    <property type="match status" value="1"/>
</dbReference>
<comment type="caution">
    <text evidence="3">The sequence shown here is derived from an EMBL/GenBank/DDBJ whole genome shotgun (WGS) entry which is preliminary data.</text>
</comment>
<organism evidence="3 4">
    <name type="scientific">Suillus placidus</name>
    <dbReference type="NCBI Taxonomy" id="48579"/>
    <lineage>
        <taxon>Eukaryota</taxon>
        <taxon>Fungi</taxon>
        <taxon>Dikarya</taxon>
        <taxon>Basidiomycota</taxon>
        <taxon>Agaricomycotina</taxon>
        <taxon>Agaricomycetes</taxon>
        <taxon>Agaricomycetidae</taxon>
        <taxon>Boletales</taxon>
        <taxon>Suillineae</taxon>
        <taxon>Suillaceae</taxon>
        <taxon>Suillus</taxon>
    </lineage>
</organism>
<dbReference type="InterPro" id="IPR021840">
    <property type="entry name" value="DUF3433"/>
</dbReference>
<keyword evidence="4" id="KW-1185">Reference proteome</keyword>
<feature type="transmembrane region" description="Helical" evidence="2">
    <location>
        <begin position="42"/>
        <end position="63"/>
    </location>
</feature>
<keyword evidence="2" id="KW-1133">Transmembrane helix</keyword>
<accession>A0A9P7A4I7</accession>
<protein>
    <submittedName>
        <fullName evidence="3">Uncharacterized protein</fullName>
    </submittedName>
</protein>
<feature type="region of interest" description="Disordered" evidence="1">
    <location>
        <begin position="1"/>
        <end position="32"/>
    </location>
</feature>
<dbReference type="AlphaFoldDB" id="A0A9P7A4I7"/>
<dbReference type="PANTHER" id="PTHR37544">
    <property type="entry name" value="SPRAY-RELATED"/>
    <property type="match status" value="1"/>
</dbReference>
<evidence type="ECO:0000313" key="3">
    <source>
        <dbReference type="EMBL" id="KAG1782212.1"/>
    </source>
</evidence>
<gene>
    <name evidence="3" type="ORF">EV702DRAFT_961316</name>
</gene>
<feature type="compositionally biased region" description="Polar residues" evidence="1">
    <location>
        <begin position="1"/>
        <end position="16"/>
    </location>
</feature>